<accession>A0A6N7LJN8</accession>
<evidence type="ECO:0000313" key="3">
    <source>
        <dbReference type="EMBL" id="MQX18093.1"/>
    </source>
</evidence>
<name>A0A6N7LJN8_SINTE</name>
<organism evidence="3 4">
    <name type="scientific">Sinorhizobium terangae</name>
    <dbReference type="NCBI Taxonomy" id="110322"/>
    <lineage>
        <taxon>Bacteria</taxon>
        <taxon>Pseudomonadati</taxon>
        <taxon>Pseudomonadota</taxon>
        <taxon>Alphaproteobacteria</taxon>
        <taxon>Hyphomicrobiales</taxon>
        <taxon>Rhizobiaceae</taxon>
        <taxon>Sinorhizobium/Ensifer group</taxon>
        <taxon>Sinorhizobium</taxon>
    </lineage>
</organism>
<evidence type="ECO:0000256" key="1">
    <source>
        <dbReference type="SAM" id="MobiDB-lite"/>
    </source>
</evidence>
<feature type="region of interest" description="Disordered" evidence="1">
    <location>
        <begin position="1"/>
        <end position="29"/>
    </location>
</feature>
<dbReference type="RefSeq" id="WP_153441918.1">
    <property type="nucleotide sequence ID" value="NZ_JACIGA010000014.1"/>
</dbReference>
<evidence type="ECO:0000313" key="4">
    <source>
        <dbReference type="Proteomes" id="UP000439983"/>
    </source>
</evidence>
<dbReference type="InterPro" id="IPR036249">
    <property type="entry name" value="Thioredoxin-like_sf"/>
</dbReference>
<dbReference type="Pfam" id="PF13462">
    <property type="entry name" value="Thioredoxin_4"/>
    <property type="match status" value="1"/>
</dbReference>
<reference evidence="3 4" key="1">
    <citation type="journal article" date="2013" name="Genome Biol.">
        <title>Comparative genomics of the core and accessory genomes of 48 Sinorhizobium strains comprising five genospecies.</title>
        <authorList>
            <person name="Sugawara M."/>
            <person name="Epstein B."/>
            <person name="Badgley B.D."/>
            <person name="Unno T."/>
            <person name="Xu L."/>
            <person name="Reese J."/>
            <person name="Gyaneshwar P."/>
            <person name="Denny R."/>
            <person name="Mudge J."/>
            <person name="Bharti A.K."/>
            <person name="Farmer A.D."/>
            <person name="May G.D."/>
            <person name="Woodward J.E."/>
            <person name="Medigue C."/>
            <person name="Vallenet D."/>
            <person name="Lajus A."/>
            <person name="Rouy Z."/>
            <person name="Martinez-Vaz B."/>
            <person name="Tiffin P."/>
            <person name="Young N.D."/>
            <person name="Sadowsky M.J."/>
        </authorList>
    </citation>
    <scope>NUCLEOTIDE SEQUENCE [LARGE SCALE GENOMIC DNA]</scope>
    <source>
        <strain evidence="3 4">USDA4894</strain>
    </source>
</reference>
<dbReference type="SUPFAM" id="SSF52833">
    <property type="entry name" value="Thioredoxin-like"/>
    <property type="match status" value="1"/>
</dbReference>
<dbReference type="Gene3D" id="3.40.30.10">
    <property type="entry name" value="Glutaredoxin"/>
    <property type="match status" value="1"/>
</dbReference>
<keyword evidence="4" id="KW-1185">Reference proteome</keyword>
<dbReference type="InterPro" id="IPR012336">
    <property type="entry name" value="Thioredoxin-like_fold"/>
</dbReference>
<dbReference type="AlphaFoldDB" id="A0A6N7LJN8"/>
<evidence type="ECO:0000259" key="2">
    <source>
        <dbReference type="Pfam" id="PF13462"/>
    </source>
</evidence>
<dbReference type="Proteomes" id="UP000439983">
    <property type="component" value="Unassembled WGS sequence"/>
</dbReference>
<feature type="domain" description="Thioredoxin-like fold" evidence="2">
    <location>
        <begin position="94"/>
        <end position="167"/>
    </location>
</feature>
<sequence length="184" mass="20410">MVRSLSKTDRRPSSVLRSRNAPAHSSDRSSAIDHSVAARRWVAKLCPSRQLFQRFLLISSRSPTFQQIAAVSLDGAHVLLPSLSLEADLLRPAGDRATGAESAPVTVIEYSSPTCPHCLNYRRHVAPKIDVEFVSTGKVKILFGPLARNNIDLACLRNGRVYRRHVKSPTSILNITTRSRTRLM</sequence>
<proteinExistence type="predicted"/>
<comment type="caution">
    <text evidence="3">The sequence shown here is derived from an EMBL/GenBank/DDBJ whole genome shotgun (WGS) entry which is preliminary data.</text>
</comment>
<feature type="compositionally biased region" description="Basic and acidic residues" evidence="1">
    <location>
        <begin position="1"/>
        <end position="12"/>
    </location>
</feature>
<protein>
    <submittedName>
        <fullName evidence="3">Thioredoxin domain-containing protein</fullName>
    </submittedName>
</protein>
<gene>
    <name evidence="3" type="ORF">GHK62_26120</name>
</gene>
<dbReference type="EMBL" id="WITC01000115">
    <property type="protein sequence ID" value="MQX18093.1"/>
    <property type="molecule type" value="Genomic_DNA"/>
</dbReference>
<dbReference type="OrthoDB" id="8478320at2"/>